<evidence type="ECO:0000256" key="2">
    <source>
        <dbReference type="ARBA" id="ARBA00022692"/>
    </source>
</evidence>
<dbReference type="AlphaFoldDB" id="A0A7D9DDX7"/>
<evidence type="ECO:0000256" key="6">
    <source>
        <dbReference type="ARBA" id="ARBA00023170"/>
    </source>
</evidence>
<dbReference type="SUPFAM" id="SSF81321">
    <property type="entry name" value="Family A G protein-coupled receptor-like"/>
    <property type="match status" value="1"/>
</dbReference>
<dbReference type="Pfam" id="PF00001">
    <property type="entry name" value="7tm_1"/>
    <property type="match status" value="2"/>
</dbReference>
<protein>
    <submittedName>
        <fullName evidence="8">Prolactin-releasing peptide receptor-like isoform X1</fullName>
    </submittedName>
</protein>
<keyword evidence="6 8" id="KW-0675">Receptor</keyword>
<dbReference type="PANTHER" id="PTHR45695:SF9">
    <property type="entry name" value="LEUCOKININ RECEPTOR"/>
    <property type="match status" value="1"/>
</dbReference>
<dbReference type="PROSITE" id="PS50262">
    <property type="entry name" value="G_PROTEIN_RECEP_F1_2"/>
    <property type="match status" value="1"/>
</dbReference>
<keyword evidence="4" id="KW-0297">G-protein coupled receptor</keyword>
<dbReference type="InterPro" id="IPR000276">
    <property type="entry name" value="GPCR_Rhodpsn"/>
</dbReference>
<evidence type="ECO:0000313" key="9">
    <source>
        <dbReference type="Proteomes" id="UP001152795"/>
    </source>
</evidence>
<sequence length="284" mass="32366">MASVSWQGIFLTIIIIATLFGNILCLYILLKPQRRLLKRPLYIFIFNICVADIAVVVCSMLVKTADEFHQDWFYGKAMCQIIEYSQRALFRVNVLTHLSIAFERYFSVVFALKPQEKSGNRICQLIHLPWGWVDKLYCSIDLIIFFLIPLGILLFLYGSIITTLNRRKRQTGDLGSINATMNTIRAAIRGVRVSIIVVVAFIICWIPVIVKGFNRLIVPNVNSDRTDPLYATAMYLAFTNDAIVPLLYCVLDSNLAPSVKKIFDCFQDPQDEESSEENGTIHEL</sequence>
<keyword evidence="7" id="KW-0807">Transducer</keyword>
<dbReference type="OrthoDB" id="5987909at2759"/>
<comment type="subcellular location">
    <subcellularLocation>
        <location evidence="1">Membrane</location>
        <topology evidence="1">Multi-pass membrane protein</topology>
    </subcellularLocation>
</comment>
<dbReference type="GO" id="GO:0005886">
    <property type="term" value="C:plasma membrane"/>
    <property type="evidence" value="ECO:0007669"/>
    <property type="project" value="TreeGrafter"/>
</dbReference>
<keyword evidence="5" id="KW-0472">Membrane</keyword>
<evidence type="ECO:0000256" key="7">
    <source>
        <dbReference type="ARBA" id="ARBA00023224"/>
    </source>
</evidence>
<dbReference type="PRINTS" id="PR00237">
    <property type="entry name" value="GPCRRHODOPSN"/>
</dbReference>
<comment type="caution">
    <text evidence="8">The sequence shown here is derived from an EMBL/GenBank/DDBJ whole genome shotgun (WGS) entry which is preliminary data.</text>
</comment>
<evidence type="ECO:0000256" key="1">
    <source>
        <dbReference type="ARBA" id="ARBA00004141"/>
    </source>
</evidence>
<evidence type="ECO:0000256" key="4">
    <source>
        <dbReference type="ARBA" id="ARBA00023040"/>
    </source>
</evidence>
<proteinExistence type="predicted"/>
<organism evidence="8 9">
    <name type="scientific">Paramuricea clavata</name>
    <name type="common">Red gorgonian</name>
    <name type="synonym">Violescent sea-whip</name>
    <dbReference type="NCBI Taxonomy" id="317549"/>
    <lineage>
        <taxon>Eukaryota</taxon>
        <taxon>Metazoa</taxon>
        <taxon>Cnidaria</taxon>
        <taxon>Anthozoa</taxon>
        <taxon>Octocorallia</taxon>
        <taxon>Malacalcyonacea</taxon>
        <taxon>Plexauridae</taxon>
        <taxon>Paramuricea</taxon>
    </lineage>
</organism>
<dbReference type="Proteomes" id="UP001152795">
    <property type="component" value="Unassembled WGS sequence"/>
</dbReference>
<dbReference type="InterPro" id="IPR017452">
    <property type="entry name" value="GPCR_Rhodpsn_7TM"/>
</dbReference>
<dbReference type="GO" id="GO:0004930">
    <property type="term" value="F:G protein-coupled receptor activity"/>
    <property type="evidence" value="ECO:0007669"/>
    <property type="project" value="UniProtKB-KW"/>
</dbReference>
<dbReference type="PANTHER" id="PTHR45695">
    <property type="entry name" value="LEUCOKININ RECEPTOR-RELATED"/>
    <property type="match status" value="1"/>
</dbReference>
<dbReference type="CDD" id="cd00637">
    <property type="entry name" value="7tm_classA_rhodopsin-like"/>
    <property type="match status" value="1"/>
</dbReference>
<gene>
    <name evidence="8" type="ORF">PACLA_8A048567</name>
</gene>
<keyword evidence="3" id="KW-1133">Transmembrane helix</keyword>
<dbReference type="Gene3D" id="1.20.1070.10">
    <property type="entry name" value="Rhodopsin 7-helix transmembrane proteins"/>
    <property type="match status" value="2"/>
</dbReference>
<reference evidence="8" key="1">
    <citation type="submission" date="2020-04" db="EMBL/GenBank/DDBJ databases">
        <authorList>
            <person name="Alioto T."/>
            <person name="Alioto T."/>
            <person name="Gomez Garrido J."/>
        </authorList>
    </citation>
    <scope>NUCLEOTIDE SEQUENCE</scope>
    <source>
        <strain evidence="8">A484AB</strain>
    </source>
</reference>
<name>A0A7D9DDX7_PARCT</name>
<accession>A0A7D9DDX7</accession>
<keyword evidence="2" id="KW-0812">Transmembrane</keyword>
<evidence type="ECO:0000256" key="3">
    <source>
        <dbReference type="ARBA" id="ARBA00022989"/>
    </source>
</evidence>
<dbReference type="EMBL" id="CACRXK020000496">
    <property type="protein sequence ID" value="CAB3982414.1"/>
    <property type="molecule type" value="Genomic_DNA"/>
</dbReference>
<evidence type="ECO:0000256" key="5">
    <source>
        <dbReference type="ARBA" id="ARBA00023136"/>
    </source>
</evidence>
<keyword evidence="9" id="KW-1185">Reference proteome</keyword>
<evidence type="ECO:0000313" key="8">
    <source>
        <dbReference type="EMBL" id="CAB3982414.1"/>
    </source>
</evidence>